<dbReference type="Gene3D" id="1.20.1290.10">
    <property type="entry name" value="AhpD-like"/>
    <property type="match status" value="1"/>
</dbReference>
<name>A0A3S1AXL1_9BACT</name>
<organism evidence="1 2">
    <name type="scientific">Chitinophaga solisilvae</name>
    <dbReference type="NCBI Taxonomy" id="1233460"/>
    <lineage>
        <taxon>Bacteria</taxon>
        <taxon>Pseudomonadati</taxon>
        <taxon>Bacteroidota</taxon>
        <taxon>Chitinophagia</taxon>
        <taxon>Chitinophagales</taxon>
        <taxon>Chitinophagaceae</taxon>
        <taxon>Chitinophaga</taxon>
    </lineage>
</organism>
<accession>A0A3S1AXL1</accession>
<dbReference type="AlphaFoldDB" id="A0A3S1AXL1"/>
<dbReference type="InterPro" id="IPR029032">
    <property type="entry name" value="AhpD-like"/>
</dbReference>
<dbReference type="OrthoDB" id="9807087at2"/>
<dbReference type="Proteomes" id="UP000281028">
    <property type="component" value="Unassembled WGS sequence"/>
</dbReference>
<comment type="caution">
    <text evidence="1">The sequence shown here is derived from an EMBL/GenBank/DDBJ whole genome shotgun (WGS) entry which is preliminary data.</text>
</comment>
<dbReference type="EMBL" id="RIAR02000001">
    <property type="protein sequence ID" value="NSL88351.1"/>
    <property type="molecule type" value="Genomic_DNA"/>
</dbReference>
<dbReference type="SUPFAM" id="SSF69118">
    <property type="entry name" value="AhpD-like"/>
    <property type="match status" value="1"/>
</dbReference>
<evidence type="ECO:0000313" key="2">
    <source>
        <dbReference type="Proteomes" id="UP000281028"/>
    </source>
</evidence>
<keyword evidence="2" id="KW-1185">Reference proteome</keyword>
<protein>
    <submittedName>
        <fullName evidence="1">Uncharacterized protein</fullName>
    </submittedName>
</protein>
<gene>
    <name evidence="1" type="ORF">ECE50_016045</name>
</gene>
<reference evidence="1" key="1">
    <citation type="submission" date="2020-05" db="EMBL/GenBank/DDBJ databases">
        <title>Chitinophaga laudate sp. nov., isolated from a tropical peat swamp.</title>
        <authorList>
            <person name="Goh C.B.S."/>
            <person name="Lee M.S."/>
            <person name="Parimannan S."/>
            <person name="Pasbakhsh P."/>
            <person name="Yule C.M."/>
            <person name="Rajandas H."/>
            <person name="Loke S."/>
            <person name="Croft L."/>
            <person name="Tan J.B.L."/>
        </authorList>
    </citation>
    <scope>NUCLEOTIDE SEQUENCE</scope>
    <source>
        <strain evidence="1">Mgbs1</strain>
    </source>
</reference>
<sequence>MALISPLPETQAPAAVQAAFDKHRTQYNARITNMKATLAHSLPAFEIYMEWYRLYEAITAILGERLAYLYAYSISRGSGCPLCTTFFRKIIIDNGEQPENIRFTEEEELLMEFGSTMALHQGKTDHTLFSKIRSRYTVPQMVELIAFAGQMIATNVFANATETDIDEYLQPYLPFKK</sequence>
<proteinExistence type="predicted"/>
<evidence type="ECO:0000313" key="1">
    <source>
        <dbReference type="EMBL" id="NSL88351.1"/>
    </source>
</evidence>